<name>A0A934S241_9BACT</name>
<dbReference type="AlphaFoldDB" id="A0A934S241"/>
<gene>
    <name evidence="7" type="ORF">JIN87_12390</name>
</gene>
<evidence type="ECO:0000259" key="6">
    <source>
        <dbReference type="Pfam" id="PF00884"/>
    </source>
</evidence>
<dbReference type="PROSITE" id="PS00523">
    <property type="entry name" value="SULFATASE_1"/>
    <property type="match status" value="1"/>
</dbReference>
<sequence length="468" mass="52406">MKFQLALLLSLGLCPLLSFTQPANASPPNIVLILADDLGYGDLGCYGQTRFQTPNIDRLAADGMRFTQHYAGSPVCAPSRCSLMTGKHTGNAYVRGNASNPAGPRDGQLPLLEGEETFVKYLQNAGYKTGAFGKWGLGNFDTEGSPLKHGFDEFFGYYDQILAHNSYPEFLMRNGEKVPLSNEVAYQSEELWHRGLGSVSTQKTEYSNDIILDEALAFIDRNQDVPFFLYFPTTAPHDNGEAEVGERFEVPDNSKYQDRTWTADEKSYAALVEHLDSHVGKIEAKLASLGLSGNTIILFSSDNGPLPAPNLNSNGNYRGHKRDVYEGGIRVPLIVKWPGKVRPGSQSNHISAFWDVFPTLCEATGITQIPETDGISFLPELLDQDQMEHEFLYWEFHWWKPSMQAVRQGKWKALRYNPTGPIELYNLEKDMSEINDLSSQYPEILDQMKALLDKTRSHSAQFPLKSEE</sequence>
<proteinExistence type="inferred from homology"/>
<keyword evidence="2" id="KW-0479">Metal-binding</keyword>
<feature type="signal peptide" evidence="5">
    <location>
        <begin position="1"/>
        <end position="25"/>
    </location>
</feature>
<evidence type="ECO:0000256" key="2">
    <source>
        <dbReference type="ARBA" id="ARBA00022723"/>
    </source>
</evidence>
<dbReference type="EMBL" id="JAENIL010000021">
    <property type="protein sequence ID" value="MBK1877668.1"/>
    <property type="molecule type" value="Genomic_DNA"/>
</dbReference>
<dbReference type="Pfam" id="PF00884">
    <property type="entry name" value="Sulfatase"/>
    <property type="match status" value="1"/>
</dbReference>
<dbReference type="PANTHER" id="PTHR42693">
    <property type="entry name" value="ARYLSULFATASE FAMILY MEMBER"/>
    <property type="match status" value="1"/>
</dbReference>
<evidence type="ECO:0000256" key="3">
    <source>
        <dbReference type="ARBA" id="ARBA00022801"/>
    </source>
</evidence>
<dbReference type="InterPro" id="IPR050738">
    <property type="entry name" value="Sulfatase"/>
</dbReference>
<dbReference type="PANTHER" id="PTHR42693:SF53">
    <property type="entry name" value="ENDO-4-O-SULFATASE"/>
    <property type="match status" value="1"/>
</dbReference>
<dbReference type="RefSeq" id="WP_200355883.1">
    <property type="nucleotide sequence ID" value="NZ_JAENIL010000021.1"/>
</dbReference>
<keyword evidence="3" id="KW-0378">Hydrolase</keyword>
<dbReference type="CDD" id="cd16145">
    <property type="entry name" value="ARS_like"/>
    <property type="match status" value="1"/>
</dbReference>
<dbReference type="InterPro" id="IPR024607">
    <property type="entry name" value="Sulfatase_CS"/>
</dbReference>
<dbReference type="Proteomes" id="UP000617628">
    <property type="component" value="Unassembled WGS sequence"/>
</dbReference>
<feature type="chain" id="PRO_5038085679" evidence="5">
    <location>
        <begin position="26"/>
        <end position="468"/>
    </location>
</feature>
<organism evidence="7 8">
    <name type="scientific">Pelagicoccus mobilis</name>
    <dbReference type="NCBI Taxonomy" id="415221"/>
    <lineage>
        <taxon>Bacteria</taxon>
        <taxon>Pseudomonadati</taxon>
        <taxon>Verrucomicrobiota</taxon>
        <taxon>Opitutia</taxon>
        <taxon>Puniceicoccales</taxon>
        <taxon>Pelagicoccaceae</taxon>
        <taxon>Pelagicoccus</taxon>
    </lineage>
</organism>
<evidence type="ECO:0000256" key="1">
    <source>
        <dbReference type="ARBA" id="ARBA00008779"/>
    </source>
</evidence>
<keyword evidence="8" id="KW-1185">Reference proteome</keyword>
<evidence type="ECO:0000313" key="7">
    <source>
        <dbReference type="EMBL" id="MBK1877668.1"/>
    </source>
</evidence>
<keyword evidence="4" id="KW-0106">Calcium</keyword>
<keyword evidence="5" id="KW-0732">Signal</keyword>
<evidence type="ECO:0000313" key="8">
    <source>
        <dbReference type="Proteomes" id="UP000617628"/>
    </source>
</evidence>
<reference evidence="7" key="1">
    <citation type="submission" date="2021-01" db="EMBL/GenBank/DDBJ databases">
        <title>Modified the classification status of verrucomicrobia.</title>
        <authorList>
            <person name="Feng X."/>
        </authorList>
    </citation>
    <scope>NUCLEOTIDE SEQUENCE</scope>
    <source>
        <strain evidence="7">KCTC 13126</strain>
    </source>
</reference>
<evidence type="ECO:0000256" key="4">
    <source>
        <dbReference type="ARBA" id="ARBA00022837"/>
    </source>
</evidence>
<dbReference type="GO" id="GO:0004065">
    <property type="term" value="F:arylsulfatase activity"/>
    <property type="evidence" value="ECO:0007669"/>
    <property type="project" value="TreeGrafter"/>
</dbReference>
<dbReference type="SUPFAM" id="SSF53649">
    <property type="entry name" value="Alkaline phosphatase-like"/>
    <property type="match status" value="1"/>
</dbReference>
<evidence type="ECO:0000256" key="5">
    <source>
        <dbReference type="SAM" id="SignalP"/>
    </source>
</evidence>
<dbReference type="Gene3D" id="3.40.720.10">
    <property type="entry name" value="Alkaline Phosphatase, subunit A"/>
    <property type="match status" value="1"/>
</dbReference>
<dbReference type="InterPro" id="IPR017850">
    <property type="entry name" value="Alkaline_phosphatase_core_sf"/>
</dbReference>
<accession>A0A934S241</accession>
<comment type="similarity">
    <text evidence="1">Belongs to the sulfatase family.</text>
</comment>
<feature type="domain" description="Sulfatase N-terminal" evidence="6">
    <location>
        <begin position="28"/>
        <end position="366"/>
    </location>
</feature>
<dbReference type="Gene3D" id="3.30.1120.10">
    <property type="match status" value="1"/>
</dbReference>
<protein>
    <submittedName>
        <fullName evidence="7">Arylsulfatase</fullName>
    </submittedName>
</protein>
<comment type="caution">
    <text evidence="7">The sequence shown here is derived from an EMBL/GenBank/DDBJ whole genome shotgun (WGS) entry which is preliminary data.</text>
</comment>
<dbReference type="GO" id="GO:0046872">
    <property type="term" value="F:metal ion binding"/>
    <property type="evidence" value="ECO:0007669"/>
    <property type="project" value="UniProtKB-KW"/>
</dbReference>
<dbReference type="InterPro" id="IPR000917">
    <property type="entry name" value="Sulfatase_N"/>
</dbReference>